<proteinExistence type="inferred from homology"/>
<feature type="region of interest" description="Disordered" evidence="2">
    <location>
        <begin position="472"/>
        <end position="519"/>
    </location>
</feature>
<comment type="similarity">
    <text evidence="1">Belongs to the SIP5 family.</text>
</comment>
<feature type="compositionally biased region" description="Low complexity" evidence="2">
    <location>
        <begin position="418"/>
        <end position="443"/>
    </location>
</feature>
<feature type="compositionally biased region" description="Low complexity" evidence="2">
    <location>
        <begin position="29"/>
        <end position="39"/>
    </location>
</feature>
<keyword evidence="4" id="KW-1185">Reference proteome</keyword>
<dbReference type="PANTHER" id="PTHR31315:SF1">
    <property type="entry name" value="PROTEIN SIP5"/>
    <property type="match status" value="1"/>
</dbReference>
<feature type="region of interest" description="Disordered" evidence="2">
    <location>
        <begin position="1"/>
        <end position="60"/>
    </location>
</feature>
<feature type="compositionally biased region" description="Basic and acidic residues" evidence="2">
    <location>
        <begin position="621"/>
        <end position="641"/>
    </location>
</feature>
<comment type="caution">
    <text evidence="3">The sequence shown here is derived from an EMBL/GenBank/DDBJ whole genome shotgun (WGS) entry which is preliminary data.</text>
</comment>
<accession>A0AAD7R074</accession>
<sequence>MGNTAAKESREGSTPAGYRPAAARRHSSASDVSAASSQRTFRSHSGHGHRDNHAGVVSSTRSSIRHALNLDEQVDGGYLVPQGVYTGPQDFKARIVRQLQVERRLAPFFKGLEDYDDSWTDEQLIAAVRGQQIPPAEPAEISVPNQPTQRARSKSNVESTTTGPGRRSRANTASSGSDKKPVEVALYRGAIECPICFLYYPPYLNSTRCCDQSICSECFVQIKRADPHVPEHDNEGNQYDLRSATPFGMIELISDPACCPYCTEPDFGVTYQPPPFRTGLNSSAGAALRATLSRHSSATASAASLNNNSSTASVNSGTSQPGTTVSKRRQTLPSSASEVVTTDRIRPDWALKLANANAHAARRAAAATALHSAAFLADSIGDGSTSSAGGRMPNRNRLLPRPTGLDVLISGGHPHALSTSPTSPTSPSRSGSRSSAGTSSSPSRRARRMVDLEEMMVMEAIRISLLEDEARQQREREQTQRGSEVLKQRRESASASPSGTSPSASAAQPASAESATPTDSAATTIPYFAPADVEETASASSTSLISAASSAESDHPLQTRPLSDTVTASSSSSSLTPASQGGPGFSFGSLTGTLMVDSSNNCIANGSTADSKAAVTAADGDEARPQKGKEQIPDVRIEDTTAQHGEPIQAV</sequence>
<reference evidence="3" key="1">
    <citation type="submission" date="2023-03" db="EMBL/GenBank/DDBJ databases">
        <title>Near-Complete genome sequence of Lipomyces tetrasporous NRRL Y-64009, an oleaginous yeast capable of growing on lignocellulosic hydrolysates.</title>
        <authorList>
            <consortium name="Lawrence Berkeley National Laboratory"/>
            <person name="Jagtap S.S."/>
            <person name="Liu J.-J."/>
            <person name="Walukiewicz H.E."/>
            <person name="Pangilinan J."/>
            <person name="Lipzen A."/>
            <person name="Ahrendt S."/>
            <person name="Koriabine M."/>
            <person name="Cobaugh K."/>
            <person name="Salamov A."/>
            <person name="Yoshinaga Y."/>
            <person name="Ng V."/>
            <person name="Daum C."/>
            <person name="Grigoriev I.V."/>
            <person name="Slininger P.J."/>
            <person name="Dien B.S."/>
            <person name="Jin Y.-S."/>
            <person name="Rao C.V."/>
        </authorList>
    </citation>
    <scope>NUCLEOTIDE SEQUENCE</scope>
    <source>
        <strain evidence="3">NRRL Y-64009</strain>
    </source>
</reference>
<dbReference type="InterPro" id="IPR039301">
    <property type="entry name" value="Sip5/DA2"/>
</dbReference>
<feature type="compositionally biased region" description="Polar residues" evidence="2">
    <location>
        <begin position="320"/>
        <end position="340"/>
    </location>
</feature>
<dbReference type="PANTHER" id="PTHR31315">
    <property type="entry name" value="PROTEIN SIP5"/>
    <property type="match status" value="1"/>
</dbReference>
<evidence type="ECO:0000256" key="2">
    <source>
        <dbReference type="SAM" id="MobiDB-lite"/>
    </source>
</evidence>
<dbReference type="GeneID" id="80879619"/>
<dbReference type="AlphaFoldDB" id="A0AAD7R074"/>
<dbReference type="RefSeq" id="XP_056047586.1">
    <property type="nucleotide sequence ID" value="XM_056184453.1"/>
</dbReference>
<protein>
    <recommendedName>
        <fullName evidence="5">Protein SIP5</fullName>
    </recommendedName>
</protein>
<dbReference type="CDD" id="cd24139">
    <property type="entry name" value="SIP5-like"/>
    <property type="match status" value="1"/>
</dbReference>
<feature type="compositionally biased region" description="Polar residues" evidence="2">
    <location>
        <begin position="143"/>
        <end position="163"/>
    </location>
</feature>
<name>A0AAD7R074_9ASCO</name>
<feature type="region of interest" description="Disordered" evidence="2">
    <location>
        <begin position="602"/>
        <end position="651"/>
    </location>
</feature>
<feature type="region of interest" description="Disordered" evidence="2">
    <location>
        <begin position="299"/>
        <end position="340"/>
    </location>
</feature>
<organism evidence="3 4">
    <name type="scientific">Lipomyces tetrasporus</name>
    <dbReference type="NCBI Taxonomy" id="54092"/>
    <lineage>
        <taxon>Eukaryota</taxon>
        <taxon>Fungi</taxon>
        <taxon>Dikarya</taxon>
        <taxon>Ascomycota</taxon>
        <taxon>Saccharomycotina</taxon>
        <taxon>Lipomycetes</taxon>
        <taxon>Lipomycetales</taxon>
        <taxon>Lipomycetaceae</taxon>
        <taxon>Lipomyces</taxon>
    </lineage>
</organism>
<feature type="compositionally biased region" description="Low complexity" evidence="2">
    <location>
        <begin position="493"/>
        <end position="518"/>
    </location>
</feature>
<feature type="region of interest" description="Disordered" evidence="2">
    <location>
        <begin position="544"/>
        <end position="583"/>
    </location>
</feature>
<gene>
    <name evidence="3" type="ORF">POJ06DRAFT_13569</name>
</gene>
<dbReference type="GO" id="GO:0005737">
    <property type="term" value="C:cytoplasm"/>
    <property type="evidence" value="ECO:0007669"/>
    <property type="project" value="TreeGrafter"/>
</dbReference>
<dbReference type="Proteomes" id="UP001217417">
    <property type="component" value="Unassembled WGS sequence"/>
</dbReference>
<feature type="compositionally biased region" description="Basic and acidic residues" evidence="2">
    <location>
        <begin position="472"/>
        <end position="492"/>
    </location>
</feature>
<feature type="region of interest" description="Disordered" evidence="2">
    <location>
        <begin position="383"/>
        <end position="447"/>
    </location>
</feature>
<dbReference type="EMBL" id="JARPMG010000001">
    <property type="protein sequence ID" value="KAJ8104136.1"/>
    <property type="molecule type" value="Genomic_DNA"/>
</dbReference>
<evidence type="ECO:0000313" key="4">
    <source>
        <dbReference type="Proteomes" id="UP001217417"/>
    </source>
</evidence>
<feature type="compositionally biased region" description="Low complexity" evidence="2">
    <location>
        <begin position="393"/>
        <end position="402"/>
    </location>
</feature>
<evidence type="ECO:0000256" key="1">
    <source>
        <dbReference type="ARBA" id="ARBA00010402"/>
    </source>
</evidence>
<feature type="compositionally biased region" description="Low complexity" evidence="2">
    <location>
        <begin position="299"/>
        <end position="319"/>
    </location>
</feature>
<evidence type="ECO:0000313" key="3">
    <source>
        <dbReference type="EMBL" id="KAJ8104136.1"/>
    </source>
</evidence>
<feature type="region of interest" description="Disordered" evidence="2">
    <location>
        <begin position="135"/>
        <end position="178"/>
    </location>
</feature>
<evidence type="ECO:0008006" key="5">
    <source>
        <dbReference type="Google" id="ProtNLM"/>
    </source>
</evidence>